<evidence type="ECO:0000256" key="2">
    <source>
        <dbReference type="SAM" id="SignalP"/>
    </source>
</evidence>
<feature type="domain" description="Peptidoglycan binding-like" evidence="3">
    <location>
        <begin position="43"/>
        <end position="98"/>
    </location>
</feature>
<feature type="region of interest" description="Disordered" evidence="1">
    <location>
        <begin position="358"/>
        <end position="383"/>
    </location>
</feature>
<feature type="chain" id="PRO_5037518731" evidence="2">
    <location>
        <begin position="30"/>
        <end position="410"/>
    </location>
</feature>
<accession>A0A927FXX2</accession>
<keyword evidence="5" id="KW-1185">Reference proteome</keyword>
<evidence type="ECO:0000313" key="5">
    <source>
        <dbReference type="Proteomes" id="UP000654108"/>
    </source>
</evidence>
<gene>
    <name evidence="4" type="ORF">IC608_14440</name>
</gene>
<organism evidence="4 5">
    <name type="scientific">Devosia oryzisoli</name>
    <dbReference type="NCBI Taxonomy" id="2774138"/>
    <lineage>
        <taxon>Bacteria</taxon>
        <taxon>Pseudomonadati</taxon>
        <taxon>Pseudomonadota</taxon>
        <taxon>Alphaproteobacteria</taxon>
        <taxon>Hyphomicrobiales</taxon>
        <taxon>Devosiaceae</taxon>
        <taxon>Devosia</taxon>
    </lineage>
</organism>
<evidence type="ECO:0000313" key="4">
    <source>
        <dbReference type="EMBL" id="MBD8066669.1"/>
    </source>
</evidence>
<dbReference type="Proteomes" id="UP000654108">
    <property type="component" value="Unassembled WGS sequence"/>
</dbReference>
<feature type="signal peptide" evidence="2">
    <location>
        <begin position="1"/>
        <end position="29"/>
    </location>
</feature>
<dbReference type="InterPro" id="IPR002477">
    <property type="entry name" value="Peptidoglycan-bd-like"/>
</dbReference>
<dbReference type="SUPFAM" id="SSF47090">
    <property type="entry name" value="PGBD-like"/>
    <property type="match status" value="1"/>
</dbReference>
<dbReference type="InterPro" id="IPR036366">
    <property type="entry name" value="PGBDSf"/>
</dbReference>
<evidence type="ECO:0000256" key="1">
    <source>
        <dbReference type="SAM" id="MobiDB-lite"/>
    </source>
</evidence>
<name>A0A927FXX2_9HYPH</name>
<comment type="caution">
    <text evidence="4">The sequence shown here is derived from an EMBL/GenBank/DDBJ whole genome shotgun (WGS) entry which is preliminary data.</text>
</comment>
<dbReference type="Gene3D" id="1.10.101.10">
    <property type="entry name" value="PGBD-like superfamily/PGBD"/>
    <property type="match status" value="1"/>
</dbReference>
<keyword evidence="2" id="KW-0732">Signal</keyword>
<dbReference type="RefSeq" id="WP_191776874.1">
    <property type="nucleotide sequence ID" value="NZ_JACYFU010000003.1"/>
</dbReference>
<sequence>MANNVATDSWLRCIAAIFTLLVATSPAFADFDRSKAWFTSLTDEDRITLQTNLTLAGFYDAFIDGAFGPSTYRGLTGFQKWNGESVTGVLTDASIRALSRASDSVLSELDLQILQDERGQIELAVPRALLPQTAETSVGTAYTRPDGLMRLDTVRQPYTTQSFEDFYHQLSTENGRRRVTYKTFRDGYFVVSGALDASFFYSLMFQEDEESVGFTLNWTAPYAKEGSIVSLFLASFATPWTSEGPDIEGPLQPVAPPITAAPAPSTVLPPSDDLAVMEIGNFLVFKEMPGVIGLRGDIGPSTPLDFRRALRSVEDPKVLMLASDGGLVSSALLWPTRSGNWASRLMCYPRLAATLRAHSSSSPGRSGKRMARSAFTKSGATTPMLQRRRRSCPIFWRRSQTLVFARKSPR</sequence>
<protein>
    <submittedName>
        <fullName evidence="4">Peptidoglycan-binding protein</fullName>
    </submittedName>
</protein>
<evidence type="ECO:0000259" key="3">
    <source>
        <dbReference type="Pfam" id="PF01471"/>
    </source>
</evidence>
<proteinExistence type="predicted"/>
<dbReference type="InterPro" id="IPR036365">
    <property type="entry name" value="PGBD-like_sf"/>
</dbReference>
<dbReference type="Pfam" id="PF01471">
    <property type="entry name" value="PG_binding_1"/>
    <property type="match status" value="1"/>
</dbReference>
<reference evidence="4" key="1">
    <citation type="submission" date="2020-09" db="EMBL/GenBank/DDBJ databases">
        <title>Genome seq and assembly of Devosia sp.</title>
        <authorList>
            <person name="Chhetri G."/>
        </authorList>
    </citation>
    <scope>NUCLEOTIDE SEQUENCE</scope>
    <source>
        <strain evidence="4">PTR5</strain>
    </source>
</reference>
<dbReference type="AlphaFoldDB" id="A0A927FXX2"/>
<dbReference type="EMBL" id="JACYFU010000003">
    <property type="protein sequence ID" value="MBD8066669.1"/>
    <property type="molecule type" value="Genomic_DNA"/>
</dbReference>